<accession>A0A916E6K0</accession>
<evidence type="ECO:0000313" key="1">
    <source>
        <dbReference type="EMBL" id="CAB5363209.1"/>
    </source>
</evidence>
<evidence type="ECO:0000313" key="2">
    <source>
        <dbReference type="Proteomes" id="UP000684084"/>
    </source>
</evidence>
<dbReference type="EMBL" id="CAGKOT010000018">
    <property type="protein sequence ID" value="CAB5363209.1"/>
    <property type="molecule type" value="Genomic_DNA"/>
</dbReference>
<name>A0A916E6K0_9GLOM</name>
<gene>
    <name evidence="1" type="ORF">CHRIB12_LOCUS9421</name>
</gene>
<dbReference type="Proteomes" id="UP000684084">
    <property type="component" value="Unassembled WGS sequence"/>
</dbReference>
<dbReference type="AlphaFoldDB" id="A0A916E6K0"/>
<protein>
    <submittedName>
        <fullName evidence="1">Uncharacterized protein</fullName>
    </submittedName>
</protein>
<proteinExistence type="predicted"/>
<comment type="caution">
    <text evidence="1">The sequence shown here is derived from an EMBL/GenBank/DDBJ whole genome shotgun (WGS) entry which is preliminary data.</text>
</comment>
<organism evidence="1 2">
    <name type="scientific">Rhizophagus irregularis</name>
    <dbReference type="NCBI Taxonomy" id="588596"/>
    <lineage>
        <taxon>Eukaryota</taxon>
        <taxon>Fungi</taxon>
        <taxon>Fungi incertae sedis</taxon>
        <taxon>Mucoromycota</taxon>
        <taxon>Glomeromycotina</taxon>
        <taxon>Glomeromycetes</taxon>
        <taxon>Glomerales</taxon>
        <taxon>Glomeraceae</taxon>
        <taxon>Rhizophagus</taxon>
    </lineage>
</organism>
<reference evidence="1" key="1">
    <citation type="submission" date="2020-05" db="EMBL/GenBank/DDBJ databases">
        <authorList>
            <person name="Rincon C."/>
            <person name="Sanders R I."/>
            <person name="Robbins C."/>
            <person name="Chaturvedi A."/>
        </authorList>
    </citation>
    <scope>NUCLEOTIDE SEQUENCE</scope>
    <source>
        <strain evidence="1">CHB12</strain>
    </source>
</reference>
<sequence>MFNDSEQKGMLEIDELRLREMMIIQKNYKKSMCYCYIEDQCAYLFFGLCNLRFSQNVMEDINDGAMLGLLKPHWYTKLLLSFFRYQYLKKKLFDFSE</sequence>